<evidence type="ECO:0000313" key="3">
    <source>
        <dbReference type="Proteomes" id="UP000292507"/>
    </source>
</evidence>
<dbReference type="Proteomes" id="UP000292507">
    <property type="component" value="Unassembled WGS sequence"/>
</dbReference>
<organism evidence="2 3">
    <name type="scientific">Blastococcus saxobsidens</name>
    <dbReference type="NCBI Taxonomy" id="138336"/>
    <lineage>
        <taxon>Bacteria</taxon>
        <taxon>Bacillati</taxon>
        <taxon>Actinomycetota</taxon>
        <taxon>Actinomycetes</taxon>
        <taxon>Geodermatophilales</taxon>
        <taxon>Geodermatophilaceae</taxon>
        <taxon>Blastococcus</taxon>
    </lineage>
</organism>
<reference evidence="2 3" key="1">
    <citation type="submission" date="2019-02" db="EMBL/GenBank/DDBJ databases">
        <title>Sequencing the genomes of 1000 actinobacteria strains.</title>
        <authorList>
            <person name="Klenk H.-P."/>
        </authorList>
    </citation>
    <scope>NUCLEOTIDE SEQUENCE [LARGE SCALE GENOMIC DNA]</scope>
    <source>
        <strain evidence="2 3">DSM 44509</strain>
    </source>
</reference>
<feature type="compositionally biased region" description="Low complexity" evidence="1">
    <location>
        <begin position="63"/>
        <end position="73"/>
    </location>
</feature>
<proteinExistence type="predicted"/>
<feature type="region of interest" description="Disordered" evidence="1">
    <location>
        <begin position="1"/>
        <end position="23"/>
    </location>
</feature>
<feature type="region of interest" description="Disordered" evidence="1">
    <location>
        <begin position="63"/>
        <end position="91"/>
    </location>
</feature>
<protein>
    <submittedName>
        <fullName evidence="2">Uncharacterized protein</fullName>
    </submittedName>
</protein>
<keyword evidence="3" id="KW-1185">Reference proteome</keyword>
<evidence type="ECO:0000256" key="1">
    <source>
        <dbReference type="SAM" id="MobiDB-lite"/>
    </source>
</evidence>
<sequence>MVPRQKPDPVPAPRGTGERGTVDRRRVALLLETAEVLAERARRTDDAAQSQVLLRRAAQRRAQAQRLAASGRAPEPRRLTGAAWPGRLAPS</sequence>
<comment type="caution">
    <text evidence="2">The sequence shown here is derived from an EMBL/GenBank/DDBJ whole genome shotgun (WGS) entry which is preliminary data.</text>
</comment>
<dbReference type="EMBL" id="SHKV01000001">
    <property type="protein sequence ID" value="RZU34066.1"/>
    <property type="molecule type" value="Genomic_DNA"/>
</dbReference>
<dbReference type="RefSeq" id="WP_130504307.1">
    <property type="nucleotide sequence ID" value="NZ_POQT01000003.1"/>
</dbReference>
<gene>
    <name evidence="2" type="ORF">BKA19_3819</name>
</gene>
<accession>A0A4V2G2Q2</accession>
<evidence type="ECO:0000313" key="2">
    <source>
        <dbReference type="EMBL" id="RZU34066.1"/>
    </source>
</evidence>
<dbReference type="AlphaFoldDB" id="A0A4V2G2Q2"/>
<name>A0A4V2G2Q2_9ACTN</name>